<name>A0AAV7RSY7_PLEWA</name>
<comment type="caution">
    <text evidence="3">The sequence shown here is derived from an EMBL/GenBank/DDBJ whole genome shotgun (WGS) entry which is preliminary data.</text>
</comment>
<dbReference type="Gene3D" id="1.10.340.70">
    <property type="match status" value="1"/>
</dbReference>
<feature type="compositionally biased region" description="Low complexity" evidence="1">
    <location>
        <begin position="296"/>
        <end position="307"/>
    </location>
</feature>
<dbReference type="Pfam" id="PF17921">
    <property type="entry name" value="Integrase_H2C2"/>
    <property type="match status" value="1"/>
</dbReference>
<dbReference type="PANTHER" id="PTHR11505">
    <property type="entry name" value="L1 TRANSPOSABLE ELEMENT-RELATED"/>
    <property type="match status" value="1"/>
</dbReference>
<gene>
    <name evidence="3" type="ORF">NDU88_007850</name>
</gene>
<dbReference type="AlphaFoldDB" id="A0AAV7RSY7"/>
<protein>
    <recommendedName>
        <fullName evidence="2">Integrase zinc-binding domain-containing protein</fullName>
    </recommendedName>
</protein>
<keyword evidence="4" id="KW-1185">Reference proteome</keyword>
<dbReference type="InterPro" id="IPR042566">
    <property type="entry name" value="L1_C"/>
</dbReference>
<dbReference type="InterPro" id="IPR041588">
    <property type="entry name" value="Integrase_H2C2"/>
</dbReference>
<dbReference type="InterPro" id="IPR004244">
    <property type="entry name" value="Transposase_22"/>
</dbReference>
<sequence length="539" mass="60858">MPRGKTAGKAPCKPACQLLFSEALRQQKYPAPAASPPPSHDTMSDNTQGASMDRILQEISAVGRKLEGMDTAMSALTAETTSMRLEIAGFQSQISGLDHRVAAVESQVVSQTDRDQELLYLRSKLIDLEDRSRRNNIRFLGFPEGIEGTDILSYLRDTLPKLADVIFDPPLEFQRAHRLGLKRQNGQDRPRPIIACFLRHGQVRQLLQLSRRQGPLRLGPLEIRLSADFSKETADRRRAFLSFRPRLRHLDVKFGLFEPARMWITKNGESRTFYDPEDLKSFLEGLHDPTQSMELTTQPPQDTQNQTRGIGQSEIALDTDGRPTTDPQTRGRDLERLTKSYTDFHLAMCVKRLAPGEVNAGRSAPCFFYQRVWAALVNGVLPVRSVLGGKGEPEVDELIAYVGGDIGCVTEGRISHEEWVSMVQKDVVLQEVMGYCRHGWPNRGSASCDAEYFRHVGVELCMVDGVMFRGELLVVPTGLLERALELAHEGHLGMSATKRRIRSEYWWPGLDREKRGCVVFYGFCSSRRARMIRTCRREE</sequence>
<organism evidence="3 4">
    <name type="scientific">Pleurodeles waltl</name>
    <name type="common">Iberian ribbed newt</name>
    <dbReference type="NCBI Taxonomy" id="8319"/>
    <lineage>
        <taxon>Eukaryota</taxon>
        <taxon>Metazoa</taxon>
        <taxon>Chordata</taxon>
        <taxon>Craniata</taxon>
        <taxon>Vertebrata</taxon>
        <taxon>Euteleostomi</taxon>
        <taxon>Amphibia</taxon>
        <taxon>Batrachia</taxon>
        <taxon>Caudata</taxon>
        <taxon>Salamandroidea</taxon>
        <taxon>Salamandridae</taxon>
        <taxon>Pleurodelinae</taxon>
        <taxon>Pleurodeles</taxon>
    </lineage>
</organism>
<feature type="compositionally biased region" description="Basic and acidic residues" evidence="1">
    <location>
        <begin position="319"/>
        <end position="331"/>
    </location>
</feature>
<evidence type="ECO:0000313" key="4">
    <source>
        <dbReference type="Proteomes" id="UP001066276"/>
    </source>
</evidence>
<reference evidence="3" key="1">
    <citation type="journal article" date="2022" name="bioRxiv">
        <title>Sequencing and chromosome-scale assembly of the giantPleurodeles waltlgenome.</title>
        <authorList>
            <person name="Brown T."/>
            <person name="Elewa A."/>
            <person name="Iarovenko S."/>
            <person name="Subramanian E."/>
            <person name="Araus A.J."/>
            <person name="Petzold A."/>
            <person name="Susuki M."/>
            <person name="Suzuki K.-i.T."/>
            <person name="Hayashi T."/>
            <person name="Toyoda A."/>
            <person name="Oliveira C."/>
            <person name="Osipova E."/>
            <person name="Leigh N.D."/>
            <person name="Simon A."/>
            <person name="Yun M.H."/>
        </authorList>
    </citation>
    <scope>NUCLEOTIDE SEQUENCE</scope>
    <source>
        <strain evidence="3">20211129_DDA</strain>
        <tissue evidence="3">Liver</tissue>
    </source>
</reference>
<accession>A0AAV7RSY7</accession>
<evidence type="ECO:0000313" key="3">
    <source>
        <dbReference type="EMBL" id="KAJ1155115.1"/>
    </source>
</evidence>
<dbReference type="Proteomes" id="UP001066276">
    <property type="component" value="Chromosome 5"/>
</dbReference>
<dbReference type="Gene3D" id="3.30.70.1820">
    <property type="entry name" value="L1 transposable element, RRM domain"/>
    <property type="match status" value="1"/>
</dbReference>
<feature type="domain" description="Integrase zinc-binding" evidence="2">
    <location>
        <begin position="475"/>
        <end position="513"/>
    </location>
</feature>
<evidence type="ECO:0000259" key="2">
    <source>
        <dbReference type="Pfam" id="PF17921"/>
    </source>
</evidence>
<dbReference type="EMBL" id="JANPWB010000009">
    <property type="protein sequence ID" value="KAJ1155115.1"/>
    <property type="molecule type" value="Genomic_DNA"/>
</dbReference>
<feature type="region of interest" description="Disordered" evidence="1">
    <location>
        <begin position="291"/>
        <end position="331"/>
    </location>
</feature>
<proteinExistence type="predicted"/>
<dbReference type="Gene3D" id="3.30.250.20">
    <property type="entry name" value="L1 transposable element, C-terminal domain"/>
    <property type="match status" value="1"/>
</dbReference>
<evidence type="ECO:0000256" key="1">
    <source>
        <dbReference type="SAM" id="MobiDB-lite"/>
    </source>
</evidence>